<evidence type="ECO:0000256" key="5">
    <source>
        <dbReference type="ARBA" id="ARBA00023163"/>
    </source>
</evidence>
<keyword evidence="5 6" id="KW-0804">Transcription</keyword>
<dbReference type="NCBIfam" id="NF006172">
    <property type="entry name" value="PRK08311.1-3"/>
    <property type="match status" value="1"/>
</dbReference>
<reference evidence="8" key="1">
    <citation type="submission" date="2022-04" db="EMBL/GenBank/DDBJ databases">
        <title>Halobacillus sp. isolated from saltern.</title>
        <authorList>
            <person name="Won M."/>
            <person name="Lee C.-M."/>
            <person name="Woen H.-Y."/>
            <person name="Kwon S.-W."/>
        </authorList>
    </citation>
    <scope>NUCLEOTIDE SEQUENCE</scope>
    <source>
        <strain evidence="8">SSHM10-5</strain>
    </source>
</reference>
<keyword evidence="2 6" id="KW-0805">Transcription regulation</keyword>
<keyword evidence="1 6" id="KW-0963">Cytoplasm</keyword>
<sequence>MIRGLFQKNDTSLDELVAAAKQGDDNIKNEILKQYQPFIAKSVSEVCKRYIDPMKDDEYSIGLLAFNEAIHAYSCEKGSSFLSFAKLVIKRKVIDYIRNEQKRLKAVSLDEDYVDDEQMENPSQVKAAKDRYVLETESWYRREEIREFQLQLQEYKLSFAELTEASPKHKDARESAIQIAHIVYENNEFRQQVLEKGRLPIKDLVQEVEVSKKTLERNRKFIIAMVLILSGDYVYLKDYLKGWVCEERYCHGAEQEIYDCDDK</sequence>
<comment type="similarity">
    <text evidence="6">Belongs to the sigma-70 factor family. SigI subfamily.</text>
</comment>
<name>A0ABY4HEH0_9BACI</name>
<feature type="short sequence motif" description="Polymerase core binding" evidence="6">
    <location>
        <begin position="57"/>
        <end position="70"/>
    </location>
</feature>
<dbReference type="Pfam" id="PF04542">
    <property type="entry name" value="Sigma70_r2"/>
    <property type="match status" value="1"/>
</dbReference>
<comment type="function">
    <text evidence="6">Sigma factors are initiation factors that promote the attachment of RNA polymerase to specific initiation sites and are then released.</text>
</comment>
<dbReference type="PANTHER" id="PTHR30385:SF6">
    <property type="entry name" value="RNA POLYMERASE SIGMA FACTOR SIGI"/>
    <property type="match status" value="1"/>
</dbReference>
<evidence type="ECO:0000256" key="1">
    <source>
        <dbReference type="ARBA" id="ARBA00022490"/>
    </source>
</evidence>
<comment type="subunit">
    <text evidence="6">Interacts with RsgI.</text>
</comment>
<dbReference type="InterPro" id="IPR014244">
    <property type="entry name" value="RNA_pol_sigma-I"/>
</dbReference>
<dbReference type="InterPro" id="IPR013325">
    <property type="entry name" value="RNA_pol_sigma_r2"/>
</dbReference>
<gene>
    <name evidence="6 8" type="primary">sigI</name>
    <name evidence="8" type="ORF">MUO15_07295</name>
</gene>
<evidence type="ECO:0000256" key="4">
    <source>
        <dbReference type="ARBA" id="ARBA00023125"/>
    </source>
</evidence>
<keyword evidence="9" id="KW-1185">Reference proteome</keyword>
<evidence type="ECO:0000313" key="9">
    <source>
        <dbReference type="Proteomes" id="UP000830326"/>
    </source>
</evidence>
<keyword evidence="3 6" id="KW-0731">Sigma factor</keyword>
<accession>A0ABY4HEH0</accession>
<evidence type="ECO:0000256" key="6">
    <source>
        <dbReference type="HAMAP-Rule" id="MF_02064"/>
    </source>
</evidence>
<feature type="DNA-binding region" description="H-T-H motif" evidence="6">
    <location>
        <begin position="201"/>
        <end position="220"/>
    </location>
</feature>
<evidence type="ECO:0000256" key="3">
    <source>
        <dbReference type="ARBA" id="ARBA00023082"/>
    </source>
</evidence>
<proteinExistence type="inferred from homology"/>
<feature type="domain" description="RNA polymerase sigma-70 region 2" evidence="7">
    <location>
        <begin position="33"/>
        <end position="102"/>
    </location>
</feature>
<dbReference type="RefSeq" id="WP_245034846.1">
    <property type="nucleotide sequence ID" value="NZ_CP095075.1"/>
</dbReference>
<dbReference type="PIRSF" id="PIRSF038953">
    <property type="entry name" value="SigI"/>
    <property type="match status" value="1"/>
</dbReference>
<evidence type="ECO:0000313" key="8">
    <source>
        <dbReference type="EMBL" id="UOR13283.1"/>
    </source>
</evidence>
<dbReference type="NCBIfam" id="TIGR02895">
    <property type="entry name" value="spore_sigI"/>
    <property type="match status" value="1"/>
</dbReference>
<dbReference type="EMBL" id="CP095075">
    <property type="protein sequence ID" value="UOR13283.1"/>
    <property type="molecule type" value="Genomic_DNA"/>
</dbReference>
<comment type="activity regulation">
    <text evidence="6">Negatively regulated by the anti-sigma-I factor RsgI.</text>
</comment>
<dbReference type="Gene3D" id="1.10.1740.10">
    <property type="match status" value="1"/>
</dbReference>
<comment type="subcellular location">
    <subcellularLocation>
        <location evidence="6">Cytoplasm</location>
    </subcellularLocation>
</comment>
<evidence type="ECO:0000256" key="2">
    <source>
        <dbReference type="ARBA" id="ARBA00023015"/>
    </source>
</evidence>
<dbReference type="InterPro" id="IPR007627">
    <property type="entry name" value="RNA_pol_sigma70_r2"/>
</dbReference>
<dbReference type="SUPFAM" id="SSF88946">
    <property type="entry name" value="Sigma2 domain of RNA polymerase sigma factors"/>
    <property type="match status" value="1"/>
</dbReference>
<keyword evidence="6" id="KW-0346">Stress response</keyword>
<dbReference type="Proteomes" id="UP000830326">
    <property type="component" value="Chromosome"/>
</dbReference>
<protein>
    <recommendedName>
        <fullName evidence="6">RNA polymerase sigma factor SigI</fullName>
    </recommendedName>
</protein>
<evidence type="ECO:0000259" key="7">
    <source>
        <dbReference type="Pfam" id="PF04542"/>
    </source>
</evidence>
<keyword evidence="4 6" id="KW-0238">DNA-binding</keyword>
<organism evidence="8 9">
    <name type="scientific">Halobacillus amylolyticus</name>
    <dbReference type="NCBI Taxonomy" id="2932259"/>
    <lineage>
        <taxon>Bacteria</taxon>
        <taxon>Bacillati</taxon>
        <taxon>Bacillota</taxon>
        <taxon>Bacilli</taxon>
        <taxon>Bacillales</taxon>
        <taxon>Bacillaceae</taxon>
        <taxon>Halobacillus</taxon>
    </lineage>
</organism>
<dbReference type="HAMAP" id="MF_02064">
    <property type="entry name" value="Sigma70_SigI"/>
    <property type="match status" value="1"/>
</dbReference>
<dbReference type="PANTHER" id="PTHR30385">
    <property type="entry name" value="SIGMA FACTOR F FLAGELLAR"/>
    <property type="match status" value="1"/>
</dbReference>